<dbReference type="InterPro" id="IPR000801">
    <property type="entry name" value="Esterase-like"/>
</dbReference>
<evidence type="ECO:0000313" key="4">
    <source>
        <dbReference type="Proteomes" id="UP000031524"/>
    </source>
</evidence>
<feature type="chain" id="PRO_5002101051" evidence="2">
    <location>
        <begin position="29"/>
        <end position="474"/>
    </location>
</feature>
<sequence length="474" mass="52073">MHRILRTLRSTALLAATTLLLTAVPVHAQPHDHGMDPDVVVNPADTPNRPDYHGPESSSWLPGGLQRMSSDPTVYEGFIQDFRPQTVNPMFPGGRDHLPKADIDMDPQILARLREYARVDGDRIRQINAYSPSMGRTIPLIWIVPEDLSEPRPVAYFLGGGDAGQGRDNWITKSDIVDFYSQRNIHVIMPMLGAYSMFSDWLEDYPDQGGKQMWETFLTHELPGPLEEALGANGRRSLVGMSMSGTTALLYATHQPGFYDSVAALSGCGDTNSWIGRRIIASIIEKGNGTPEMMWGAPNSDYSRYQDAIINAERLRDQPNMYVYNATGLMNSVDFEGPNAPEAEWQLKDRLTMGLVIEAGTNLCTHRLKAATDAAGIDTIHYDFRTTGTHSWDAWWNAVLEFWPLQARGFGIDAGPVTPGLDVGSSEPGRFPDIWGSAARSYGSATVPSLSSLLDDPVLSTRSSLTGSSAEGDE</sequence>
<dbReference type="KEGG" id="chm:B842_04085"/>
<dbReference type="PANTHER" id="PTHR48098:SF1">
    <property type="entry name" value="DIACYLGLYCEROL ACYLTRANSFERASE_MYCOLYLTRANSFERASE AG85A"/>
    <property type="match status" value="1"/>
</dbReference>
<dbReference type="Gene3D" id="3.40.50.1820">
    <property type="entry name" value="alpha/beta hydrolase"/>
    <property type="match status" value="1"/>
</dbReference>
<dbReference type="PANTHER" id="PTHR48098">
    <property type="entry name" value="ENTEROCHELIN ESTERASE-RELATED"/>
    <property type="match status" value="1"/>
</dbReference>
<dbReference type="GO" id="GO:0016747">
    <property type="term" value="F:acyltransferase activity, transferring groups other than amino-acyl groups"/>
    <property type="evidence" value="ECO:0007669"/>
    <property type="project" value="TreeGrafter"/>
</dbReference>
<dbReference type="InterPro" id="IPR050583">
    <property type="entry name" value="Mycobacterial_A85_antigen"/>
</dbReference>
<evidence type="ECO:0000313" key="3">
    <source>
        <dbReference type="EMBL" id="AJE32670.1"/>
    </source>
</evidence>
<protein>
    <submittedName>
        <fullName evidence="3">Surface layer protein</fullName>
    </submittedName>
</protein>
<evidence type="ECO:0000256" key="2">
    <source>
        <dbReference type="SAM" id="SignalP"/>
    </source>
</evidence>
<evidence type="ECO:0000256" key="1">
    <source>
        <dbReference type="SAM" id="MobiDB-lite"/>
    </source>
</evidence>
<dbReference type="InterPro" id="IPR029058">
    <property type="entry name" value="AB_hydrolase_fold"/>
</dbReference>
<dbReference type="AlphaFoldDB" id="A0A0B5D1E4"/>
<dbReference type="EMBL" id="CP005286">
    <property type="protein sequence ID" value="AJE32670.1"/>
    <property type="molecule type" value="Genomic_DNA"/>
</dbReference>
<keyword evidence="2" id="KW-0732">Signal</keyword>
<proteinExistence type="predicted"/>
<keyword evidence="4" id="KW-1185">Reference proteome</keyword>
<organism evidence="3 4">
    <name type="scientific">Corynebacterium humireducens NBRC 106098 = DSM 45392</name>
    <dbReference type="NCBI Taxonomy" id="1223515"/>
    <lineage>
        <taxon>Bacteria</taxon>
        <taxon>Bacillati</taxon>
        <taxon>Actinomycetota</taxon>
        <taxon>Actinomycetes</taxon>
        <taxon>Mycobacteriales</taxon>
        <taxon>Corynebacteriaceae</taxon>
        <taxon>Corynebacterium</taxon>
    </lineage>
</organism>
<dbReference type="RefSeq" id="WP_040085353.1">
    <property type="nucleotide sequence ID" value="NZ_BCSU01000026.1"/>
</dbReference>
<dbReference type="STRING" id="1223515.B842_04085"/>
<dbReference type="OrthoDB" id="4527292at2"/>
<dbReference type="Proteomes" id="UP000031524">
    <property type="component" value="Chromosome"/>
</dbReference>
<accession>A0A0B5D1E4</accession>
<name>A0A0B5D1E4_9CORY</name>
<dbReference type="SUPFAM" id="SSF53474">
    <property type="entry name" value="alpha/beta-Hydrolases"/>
    <property type="match status" value="1"/>
</dbReference>
<feature type="signal peptide" evidence="2">
    <location>
        <begin position="1"/>
        <end position="28"/>
    </location>
</feature>
<gene>
    <name evidence="3" type="ORF">B842_04085</name>
</gene>
<dbReference type="Pfam" id="PF00756">
    <property type="entry name" value="Esterase"/>
    <property type="match status" value="1"/>
</dbReference>
<dbReference type="HOGENOM" id="CLU_026624_0_3_11"/>
<reference evidence="3 4" key="1">
    <citation type="submission" date="2013-04" db="EMBL/GenBank/DDBJ databases">
        <title>Complete genome sequence of Corynebacterium humireducens DSM 45392(T), isolated from a wastewater-fed microbial fuel cell.</title>
        <authorList>
            <person name="Ruckert C."/>
            <person name="Albersmeier A."/>
            <person name="Kalinowski J."/>
        </authorList>
    </citation>
    <scope>NUCLEOTIDE SEQUENCE [LARGE SCALE GENOMIC DNA]</scope>
    <source>
        <strain evidence="4">MFC-5</strain>
    </source>
</reference>
<feature type="region of interest" description="Disordered" evidence="1">
    <location>
        <begin position="30"/>
        <end position="64"/>
    </location>
</feature>